<dbReference type="InterPro" id="IPR008752">
    <property type="entry name" value="Peptidase_M11"/>
</dbReference>
<keyword evidence="1" id="KW-0732">Signal</keyword>
<evidence type="ECO:0000313" key="3">
    <source>
        <dbReference type="EMBL" id="GFH57106.1"/>
    </source>
</evidence>
<proteinExistence type="predicted"/>
<feature type="domain" description="Peptidase M11 gametolysin" evidence="2">
    <location>
        <begin position="158"/>
        <end position="340"/>
    </location>
</feature>
<evidence type="ECO:0000256" key="1">
    <source>
        <dbReference type="SAM" id="SignalP"/>
    </source>
</evidence>
<name>A0AAD3HBD2_9STRA</name>
<dbReference type="Proteomes" id="UP001054902">
    <property type="component" value="Unassembled WGS sequence"/>
</dbReference>
<dbReference type="AlphaFoldDB" id="A0AAD3HBD2"/>
<evidence type="ECO:0000259" key="2">
    <source>
        <dbReference type="Pfam" id="PF05548"/>
    </source>
</evidence>
<accession>A0AAD3HBD2</accession>
<comment type="caution">
    <text evidence="3">The sequence shown here is derived from an EMBL/GenBank/DDBJ whole genome shotgun (WGS) entry which is preliminary data.</text>
</comment>
<protein>
    <recommendedName>
        <fullName evidence="2">Peptidase M11 gametolysin domain-containing protein</fullName>
    </recommendedName>
</protein>
<organism evidence="3 4">
    <name type="scientific">Chaetoceros tenuissimus</name>
    <dbReference type="NCBI Taxonomy" id="426638"/>
    <lineage>
        <taxon>Eukaryota</taxon>
        <taxon>Sar</taxon>
        <taxon>Stramenopiles</taxon>
        <taxon>Ochrophyta</taxon>
        <taxon>Bacillariophyta</taxon>
        <taxon>Coscinodiscophyceae</taxon>
        <taxon>Chaetocerotophycidae</taxon>
        <taxon>Chaetocerotales</taxon>
        <taxon>Chaetocerotaceae</taxon>
        <taxon>Chaetoceros</taxon>
    </lineage>
</organism>
<dbReference type="EMBL" id="BLLK01000057">
    <property type="protein sequence ID" value="GFH57106.1"/>
    <property type="molecule type" value="Genomic_DNA"/>
</dbReference>
<reference evidence="3 4" key="1">
    <citation type="journal article" date="2021" name="Sci. Rep.">
        <title>The genome of the diatom Chaetoceros tenuissimus carries an ancient integrated fragment of an extant virus.</title>
        <authorList>
            <person name="Hongo Y."/>
            <person name="Kimura K."/>
            <person name="Takaki Y."/>
            <person name="Yoshida Y."/>
            <person name="Baba S."/>
            <person name="Kobayashi G."/>
            <person name="Nagasaki K."/>
            <person name="Hano T."/>
            <person name="Tomaru Y."/>
        </authorList>
    </citation>
    <scope>NUCLEOTIDE SEQUENCE [LARGE SCALE GENOMIC DNA]</scope>
    <source>
        <strain evidence="3 4">NIES-3715</strain>
    </source>
</reference>
<dbReference type="SUPFAM" id="SSF55486">
    <property type="entry name" value="Metalloproteases ('zincins'), catalytic domain"/>
    <property type="match status" value="1"/>
</dbReference>
<feature type="signal peptide" evidence="1">
    <location>
        <begin position="1"/>
        <end position="18"/>
    </location>
</feature>
<dbReference type="Pfam" id="PF05548">
    <property type="entry name" value="Peptidase_M11"/>
    <property type="match status" value="1"/>
</dbReference>
<keyword evidence="4" id="KW-1185">Reference proteome</keyword>
<evidence type="ECO:0000313" key="4">
    <source>
        <dbReference type="Proteomes" id="UP001054902"/>
    </source>
</evidence>
<dbReference type="InterPro" id="IPR024079">
    <property type="entry name" value="MetalloPept_cat_dom_sf"/>
</dbReference>
<dbReference type="Gene3D" id="3.40.390.10">
    <property type="entry name" value="Collagenase (Catalytic Domain)"/>
    <property type="match status" value="1"/>
</dbReference>
<dbReference type="GO" id="GO:0008237">
    <property type="term" value="F:metallopeptidase activity"/>
    <property type="evidence" value="ECO:0007669"/>
    <property type="project" value="InterPro"/>
</dbReference>
<sequence length="583" mass="66017">MKRRVVIFFAASLLSVNGSHIEETTFQEEHILTSSSLIASSNSCVITPVHGILDRSNPSRSIENINREISELSCYDEISGHSYFFRDSIKHEIRDLYESLKSDEQMLLKLHSSSFTRDMNYIDSLENIEMERRKRRSKDSTRSRQLDTSSQEEIRNVLIVRVSSQDASPTFGPYKLSKSIFASTKSMRSGLLDCSGGKVDLQPAQSQNIDDGVIEITVDMSTKDVLWKQVQNAAIDQLKAQDVHVADYHHTLLVLPDNTNFQDAAAYAFTDQPIAVFRDTTVQYQLVLLHELGHNLGFHHSGYQEQGYGDNTCLMGSANVPWTKYIHMCYNAAKSYYSNWYHLKIDLSPIDLGLAWNGELVGLDDYVNQRIQKDGQQVLMKVSGEGEKDLFVMFNRAKGITKHTRYPDRVTIVQQEHEFAASTLMGELKSRESYRTSNWGNTGYDLVIQDCGHKRAKDDGADYAKIRVYLSNTHENIDCRKGIRFDLDTANGDQVDLIDSEVDVSEGDDEESSSCIEKDSNRFFFKQKEDGKIHGRHCKWLRKKMIKNLEGAKEVCSRSDGNPDGYLLASEACCTTCASITSI</sequence>
<gene>
    <name evidence="3" type="ORF">CTEN210_13582</name>
</gene>
<feature type="chain" id="PRO_5042217114" description="Peptidase M11 gametolysin domain-containing protein" evidence="1">
    <location>
        <begin position="19"/>
        <end position="583"/>
    </location>
</feature>